<dbReference type="Proteomes" id="UP000664859">
    <property type="component" value="Unassembled WGS sequence"/>
</dbReference>
<evidence type="ECO:0000313" key="2">
    <source>
        <dbReference type="EMBL" id="KAG5175688.1"/>
    </source>
</evidence>
<dbReference type="PANTHER" id="PTHR12716">
    <property type="entry name" value="TRANSCRIPTION INITIATION FACTOR IIE, BETA SUBUNIT"/>
    <property type="match status" value="1"/>
</dbReference>
<accession>A0A836C8F9</accession>
<comment type="caution">
    <text evidence="2">The sequence shown here is derived from an EMBL/GenBank/DDBJ whole genome shotgun (WGS) entry which is preliminary data.</text>
</comment>
<gene>
    <name evidence="2" type="ORF">JKP88DRAFT_256808</name>
</gene>
<protein>
    <recommendedName>
        <fullName evidence="4">Transcription initiation factor IIE subunit beta</fullName>
    </recommendedName>
</protein>
<keyword evidence="3" id="KW-1185">Reference proteome</keyword>
<dbReference type="GO" id="GO:0005673">
    <property type="term" value="C:transcription factor TFIIE complex"/>
    <property type="evidence" value="ECO:0007669"/>
    <property type="project" value="InterPro"/>
</dbReference>
<name>A0A836C8F9_9STRA</name>
<dbReference type="InterPro" id="IPR016656">
    <property type="entry name" value="TFIIE-bsu"/>
</dbReference>
<evidence type="ECO:0000256" key="1">
    <source>
        <dbReference type="SAM" id="MobiDB-lite"/>
    </source>
</evidence>
<dbReference type="PANTHER" id="PTHR12716:SF8">
    <property type="entry name" value="TRANSCRIPTION INITIATION FACTOR IIE SUBUNIT BETA"/>
    <property type="match status" value="1"/>
</dbReference>
<evidence type="ECO:0000313" key="3">
    <source>
        <dbReference type="Proteomes" id="UP000664859"/>
    </source>
</evidence>
<dbReference type="GO" id="GO:0001097">
    <property type="term" value="F:TFIIH-class transcription factor complex binding"/>
    <property type="evidence" value="ECO:0007669"/>
    <property type="project" value="TreeGrafter"/>
</dbReference>
<sequence length="394" mass="42165">MAMPQWLGGGHGTGVLGREDGLSGSSFLFGLGGGGGGGGGVRQKSAPEKQADVLEYLKDMPDRRPVSAADILVATGVDLEGADAEVKEMLSANPKVDIMEDGRYMYQAKYIASGRAALLSLIERCLSGVNRAELVDTYEGAARDMEDMIRGGEVIAIKHKEHGTVLLYPRGATFLTRLSGAVRIGPGERVATTSAPLAAELRRGEAVRIGDRWARVSCEVSTAPLDRQPARAAVPESVATDRDLSDRNVYAQPFGPEDLTLPLQTAPLPYAAAAAAGPGAPSGVYQGPAVRHGCSQRVRALWHETLQQVPKDDDAALHQMLFQAGLVTSAATGQQRRPKRFAQLTPEQRESQRSKQKRRIAVVKNAKLTNDHLDGTAIGILMEEARLNPEKYGL</sequence>
<feature type="region of interest" description="Disordered" evidence="1">
    <location>
        <begin position="331"/>
        <end position="358"/>
    </location>
</feature>
<reference evidence="2" key="1">
    <citation type="submission" date="2021-02" db="EMBL/GenBank/DDBJ databases">
        <title>First Annotated Genome of the Yellow-green Alga Tribonema minus.</title>
        <authorList>
            <person name="Mahan K.M."/>
        </authorList>
    </citation>
    <scope>NUCLEOTIDE SEQUENCE</scope>
    <source>
        <strain evidence="2">UTEX B ZZ1240</strain>
    </source>
</reference>
<organism evidence="2 3">
    <name type="scientific">Tribonema minus</name>
    <dbReference type="NCBI Taxonomy" id="303371"/>
    <lineage>
        <taxon>Eukaryota</taxon>
        <taxon>Sar</taxon>
        <taxon>Stramenopiles</taxon>
        <taxon>Ochrophyta</taxon>
        <taxon>PX clade</taxon>
        <taxon>Xanthophyceae</taxon>
        <taxon>Tribonematales</taxon>
        <taxon>Tribonemataceae</taxon>
        <taxon>Tribonema</taxon>
    </lineage>
</organism>
<evidence type="ECO:0008006" key="4">
    <source>
        <dbReference type="Google" id="ProtNLM"/>
    </source>
</evidence>
<proteinExistence type="predicted"/>
<dbReference type="GO" id="GO:0006367">
    <property type="term" value="P:transcription initiation at RNA polymerase II promoter"/>
    <property type="evidence" value="ECO:0007669"/>
    <property type="project" value="InterPro"/>
</dbReference>
<dbReference type="OrthoDB" id="3907302at2759"/>
<dbReference type="AlphaFoldDB" id="A0A836C8F9"/>
<dbReference type="EMBL" id="JAFCMP010000547">
    <property type="protein sequence ID" value="KAG5175688.1"/>
    <property type="molecule type" value="Genomic_DNA"/>
</dbReference>